<evidence type="ECO:0000313" key="2">
    <source>
        <dbReference type="EMBL" id="GHE57317.1"/>
    </source>
</evidence>
<organism evidence="2 3">
    <name type="scientific">Roseivirga thermotolerans</name>
    <dbReference type="NCBI Taxonomy" id="1758176"/>
    <lineage>
        <taxon>Bacteria</taxon>
        <taxon>Pseudomonadati</taxon>
        <taxon>Bacteroidota</taxon>
        <taxon>Cytophagia</taxon>
        <taxon>Cytophagales</taxon>
        <taxon>Roseivirgaceae</taxon>
        <taxon>Roseivirga</taxon>
    </lineage>
</organism>
<feature type="domain" description="RES" evidence="1">
    <location>
        <begin position="1"/>
        <end position="116"/>
    </location>
</feature>
<gene>
    <name evidence="2" type="ORF">GCM10011340_10460</name>
</gene>
<evidence type="ECO:0000313" key="3">
    <source>
        <dbReference type="Proteomes" id="UP000658258"/>
    </source>
</evidence>
<dbReference type="Proteomes" id="UP000658258">
    <property type="component" value="Unassembled WGS sequence"/>
</dbReference>
<keyword evidence="3" id="KW-1185">Reference proteome</keyword>
<sequence length="126" mass="14575">MNRWNKDGQHVIYAAESRALCALELLAHTNGVVPAGNYRTMVIEIPETKIEEITDEELPKNWKSVKAYPQLQRIGSQWYEESKQLLLKVPSVLIPSEFNYVINTKHPAFKNVSIASLENFFWDDRL</sequence>
<comment type="caution">
    <text evidence="2">The sequence shown here is derived from an EMBL/GenBank/DDBJ whole genome shotgun (WGS) entry which is preliminary data.</text>
</comment>
<dbReference type="EMBL" id="BNAG01000001">
    <property type="protein sequence ID" value="GHE57317.1"/>
    <property type="molecule type" value="Genomic_DNA"/>
</dbReference>
<dbReference type="Pfam" id="PF08808">
    <property type="entry name" value="RES"/>
    <property type="match status" value="1"/>
</dbReference>
<name>A0ABQ3I386_9BACT</name>
<dbReference type="InterPro" id="IPR014914">
    <property type="entry name" value="RES_dom"/>
</dbReference>
<reference evidence="3" key="1">
    <citation type="journal article" date="2019" name="Int. J. Syst. Evol. Microbiol.">
        <title>The Global Catalogue of Microorganisms (GCM) 10K type strain sequencing project: providing services to taxonomists for standard genome sequencing and annotation.</title>
        <authorList>
            <consortium name="The Broad Institute Genomics Platform"/>
            <consortium name="The Broad Institute Genome Sequencing Center for Infectious Disease"/>
            <person name="Wu L."/>
            <person name="Ma J."/>
        </authorList>
    </citation>
    <scope>NUCLEOTIDE SEQUENCE [LARGE SCALE GENOMIC DNA]</scope>
    <source>
        <strain evidence="3">CGMCC 1.15111</strain>
    </source>
</reference>
<accession>A0ABQ3I386</accession>
<dbReference type="SMART" id="SM00953">
    <property type="entry name" value="RES"/>
    <property type="match status" value="1"/>
</dbReference>
<proteinExistence type="predicted"/>
<evidence type="ECO:0000259" key="1">
    <source>
        <dbReference type="SMART" id="SM00953"/>
    </source>
</evidence>
<protein>
    <recommendedName>
        <fullName evidence="1">RES domain-containing protein</fullName>
    </recommendedName>
</protein>